<feature type="transmembrane region" description="Helical" evidence="1">
    <location>
        <begin position="20"/>
        <end position="38"/>
    </location>
</feature>
<evidence type="ECO:0000313" key="3">
    <source>
        <dbReference type="Proteomes" id="UP000886653"/>
    </source>
</evidence>
<comment type="caution">
    <text evidence="2">The sequence shown here is derived from an EMBL/GenBank/DDBJ whole genome shotgun (WGS) entry which is preliminary data.</text>
</comment>
<dbReference type="AlphaFoldDB" id="A0A9P6NT54"/>
<keyword evidence="3" id="KW-1185">Reference proteome</keyword>
<keyword evidence="1" id="KW-0472">Membrane</keyword>
<organism evidence="2 3">
    <name type="scientific">Cronartium quercuum f. sp. fusiforme G11</name>
    <dbReference type="NCBI Taxonomy" id="708437"/>
    <lineage>
        <taxon>Eukaryota</taxon>
        <taxon>Fungi</taxon>
        <taxon>Dikarya</taxon>
        <taxon>Basidiomycota</taxon>
        <taxon>Pucciniomycotina</taxon>
        <taxon>Pucciniomycetes</taxon>
        <taxon>Pucciniales</taxon>
        <taxon>Coleosporiaceae</taxon>
        <taxon>Cronartium</taxon>
    </lineage>
</organism>
<reference evidence="2" key="1">
    <citation type="submission" date="2013-11" db="EMBL/GenBank/DDBJ databases">
        <title>Genome sequence of the fusiform rust pathogen reveals effectors for host alternation and coevolution with pine.</title>
        <authorList>
            <consortium name="DOE Joint Genome Institute"/>
            <person name="Smith K."/>
            <person name="Pendleton A."/>
            <person name="Kubisiak T."/>
            <person name="Anderson C."/>
            <person name="Salamov A."/>
            <person name="Aerts A."/>
            <person name="Riley R."/>
            <person name="Clum A."/>
            <person name="Lindquist E."/>
            <person name="Ence D."/>
            <person name="Campbell M."/>
            <person name="Kronenberg Z."/>
            <person name="Feau N."/>
            <person name="Dhillon B."/>
            <person name="Hamelin R."/>
            <person name="Burleigh J."/>
            <person name="Smith J."/>
            <person name="Yandell M."/>
            <person name="Nelson C."/>
            <person name="Grigoriev I."/>
            <person name="Davis J."/>
        </authorList>
    </citation>
    <scope>NUCLEOTIDE SEQUENCE</scope>
    <source>
        <strain evidence="2">G11</strain>
    </source>
</reference>
<keyword evidence="1" id="KW-0812">Transmembrane</keyword>
<accession>A0A9P6NT54</accession>
<dbReference type="EMBL" id="MU167214">
    <property type="protein sequence ID" value="KAG0151152.1"/>
    <property type="molecule type" value="Genomic_DNA"/>
</dbReference>
<evidence type="ECO:0000256" key="1">
    <source>
        <dbReference type="SAM" id="Phobius"/>
    </source>
</evidence>
<proteinExistence type="predicted"/>
<protein>
    <submittedName>
        <fullName evidence="2">Uncharacterized protein</fullName>
    </submittedName>
</protein>
<dbReference type="Proteomes" id="UP000886653">
    <property type="component" value="Unassembled WGS sequence"/>
</dbReference>
<evidence type="ECO:0000313" key="2">
    <source>
        <dbReference type="EMBL" id="KAG0151152.1"/>
    </source>
</evidence>
<sequence>MIITLFPPLKPLLHAIPPSMTSILLLIVNIHLCFTLCAQQRIIHFTYESFPHFHILNFTILFQRKLIMIFSVTVVYQYPKIKYTHTYTYLVFSLDLFRCVSL</sequence>
<keyword evidence="1" id="KW-1133">Transmembrane helix</keyword>
<gene>
    <name evidence="2" type="ORF">CROQUDRAFT_569966</name>
</gene>
<name>A0A9P6NT54_9BASI</name>